<dbReference type="Proteomes" id="UP000095280">
    <property type="component" value="Unplaced"/>
</dbReference>
<evidence type="ECO:0000313" key="2">
    <source>
        <dbReference type="Proteomes" id="UP000095280"/>
    </source>
</evidence>
<feature type="compositionally biased region" description="Low complexity" evidence="1">
    <location>
        <begin position="230"/>
        <end position="239"/>
    </location>
</feature>
<feature type="region of interest" description="Disordered" evidence="1">
    <location>
        <begin position="572"/>
        <end position="646"/>
    </location>
</feature>
<name>A0A1I8GPI1_9PLAT</name>
<feature type="compositionally biased region" description="Low complexity" evidence="1">
    <location>
        <begin position="379"/>
        <end position="407"/>
    </location>
</feature>
<feature type="region of interest" description="Disordered" evidence="1">
    <location>
        <begin position="214"/>
        <end position="239"/>
    </location>
</feature>
<feature type="compositionally biased region" description="Pro residues" evidence="1">
    <location>
        <begin position="576"/>
        <end position="587"/>
    </location>
</feature>
<feature type="region of interest" description="Disordered" evidence="1">
    <location>
        <begin position="477"/>
        <end position="515"/>
    </location>
</feature>
<feature type="region of interest" description="Disordered" evidence="1">
    <location>
        <begin position="1"/>
        <end position="39"/>
    </location>
</feature>
<evidence type="ECO:0000313" key="3">
    <source>
        <dbReference type="WBParaSite" id="maker-uti_cns_0002552-snap-gene-0.2-mRNA-1"/>
    </source>
</evidence>
<proteinExistence type="predicted"/>
<reference evidence="3" key="1">
    <citation type="submission" date="2016-11" db="UniProtKB">
        <authorList>
            <consortium name="WormBaseParasite"/>
        </authorList>
    </citation>
    <scope>IDENTIFICATION</scope>
</reference>
<keyword evidence="2" id="KW-1185">Reference proteome</keyword>
<dbReference type="WBParaSite" id="maker-uti_cns_0002552-snap-gene-0.2-mRNA-1">
    <property type="protein sequence ID" value="maker-uti_cns_0002552-snap-gene-0.2-mRNA-1"/>
    <property type="gene ID" value="maker-uti_cns_0002552-snap-gene-0.2"/>
</dbReference>
<feature type="region of interest" description="Disordered" evidence="1">
    <location>
        <begin position="377"/>
        <end position="413"/>
    </location>
</feature>
<accession>A0A1I8GPI1</accession>
<feature type="compositionally biased region" description="Gly residues" evidence="1">
    <location>
        <begin position="214"/>
        <end position="229"/>
    </location>
</feature>
<feature type="compositionally biased region" description="Polar residues" evidence="1">
    <location>
        <begin position="10"/>
        <end position="37"/>
    </location>
</feature>
<feature type="compositionally biased region" description="Low complexity" evidence="1">
    <location>
        <begin position="606"/>
        <end position="632"/>
    </location>
</feature>
<feature type="region of interest" description="Disordered" evidence="1">
    <location>
        <begin position="529"/>
        <end position="557"/>
    </location>
</feature>
<dbReference type="AlphaFoldDB" id="A0A1I8GPI1"/>
<sequence>MDNGGPLSNGPMSNGPLSNGPLSNMSAQHSDSGSSRSTVRKLEDWQLPSVLYFLVYHKRRFRFAKVRLTDLERVLDSADTSAVRDILARMLRVMRSGDPNVTMANAERQLALYFQEKRPHIAKLLGANKLDDLSFESKARLLKKVIDYLNDDVIPGWEMQDMKYEPQQSAQDDTGQVAINCGIDSRNRRHFYLDDHRLGLAKAAPGGVGSSGVGGGGAGSVGNGGGGSSNGSSAGGQSNSSHQVYEIVVGPCAEEWERFTARMTASKNENERDMGVFLQSCLLELVIDEMKQGCHLHGNEELHPVRLIRMERLHCRELRLARKEPQQQQITQPPYAPQTATDFVAPADRQQMQLPQQQQFVANSPASSYCPPESMHYLSASPPWQQQPQQQPAVPPQASRSQPQQYPIPNGGPCPAYYSASHYQYPARQPPPVRVFASQMANECSRQCAASGHSMRPDQWHQAWLDRQQLPWIQDQRAQPSALHHHHPQQQQQQPPPPPSSPAGGITAEQQRKREEKIQRIMQIGQSAGLAPQQMQPPPPPPSQLHSHPPDNVSFPQYHHQYPHAVMMNHARLPPQQQPPPVPPPPTAAIAQPAPGGKRQHPYAQPTTLNTAATTSSSTPTPAAAPKPASGASKRRKKDQQQKQQQ</sequence>
<protein>
    <submittedName>
        <fullName evidence="3">SP-RING-type domain-containing protein</fullName>
    </submittedName>
</protein>
<organism evidence="2 3">
    <name type="scientific">Macrostomum lignano</name>
    <dbReference type="NCBI Taxonomy" id="282301"/>
    <lineage>
        <taxon>Eukaryota</taxon>
        <taxon>Metazoa</taxon>
        <taxon>Spiralia</taxon>
        <taxon>Lophotrochozoa</taxon>
        <taxon>Platyhelminthes</taxon>
        <taxon>Rhabditophora</taxon>
        <taxon>Macrostomorpha</taxon>
        <taxon>Macrostomida</taxon>
        <taxon>Macrostomidae</taxon>
        <taxon>Macrostomum</taxon>
    </lineage>
</organism>
<evidence type="ECO:0000256" key="1">
    <source>
        <dbReference type="SAM" id="MobiDB-lite"/>
    </source>
</evidence>